<dbReference type="EMBL" id="JAWRVE010000029">
    <property type="protein sequence ID" value="KAL1872389.1"/>
    <property type="molecule type" value="Genomic_DNA"/>
</dbReference>
<name>A0ABR3X9V2_9PEZI</name>
<reference evidence="3 4" key="1">
    <citation type="journal article" date="2024" name="IMA Fungus">
        <title>IMA Genome - F19 : A genome assembly and annotation guide to empower mycologists, including annotated draft genome sequences of Ceratocystis pirilliformis, Diaporthe australafricana, Fusarium ophioides, Paecilomyces lecythidis, and Sporothrix stenoceras.</title>
        <authorList>
            <person name="Aylward J."/>
            <person name="Wilson A.M."/>
            <person name="Visagie C.M."/>
            <person name="Spraker J."/>
            <person name="Barnes I."/>
            <person name="Buitendag C."/>
            <person name="Ceriani C."/>
            <person name="Del Mar Angel L."/>
            <person name="du Plessis D."/>
            <person name="Fuchs T."/>
            <person name="Gasser K."/>
            <person name="Kramer D."/>
            <person name="Li W."/>
            <person name="Munsamy K."/>
            <person name="Piso A."/>
            <person name="Price J.L."/>
            <person name="Sonnekus B."/>
            <person name="Thomas C."/>
            <person name="van der Nest A."/>
            <person name="van Dijk A."/>
            <person name="van Heerden A."/>
            <person name="van Vuuren N."/>
            <person name="Yilmaz N."/>
            <person name="Duong T.A."/>
            <person name="van der Merwe N.A."/>
            <person name="Wingfield M.J."/>
            <person name="Wingfield B.D."/>
        </authorList>
    </citation>
    <scope>NUCLEOTIDE SEQUENCE [LARGE SCALE GENOMIC DNA]</scope>
    <source>
        <strain evidence="3 4">CMW 18300</strain>
    </source>
</reference>
<feature type="compositionally biased region" description="Polar residues" evidence="2">
    <location>
        <begin position="1"/>
        <end position="19"/>
    </location>
</feature>
<comment type="caution">
    <text evidence="3">The sequence shown here is derived from an EMBL/GenBank/DDBJ whole genome shotgun (WGS) entry which is preliminary data.</text>
</comment>
<feature type="region of interest" description="Disordered" evidence="2">
    <location>
        <begin position="1"/>
        <end position="26"/>
    </location>
</feature>
<evidence type="ECO:0000256" key="2">
    <source>
        <dbReference type="SAM" id="MobiDB-lite"/>
    </source>
</evidence>
<proteinExistence type="predicted"/>
<evidence type="ECO:0000313" key="3">
    <source>
        <dbReference type="EMBL" id="KAL1872389.1"/>
    </source>
</evidence>
<keyword evidence="1" id="KW-0175">Coiled coil</keyword>
<dbReference type="Proteomes" id="UP001583177">
    <property type="component" value="Unassembled WGS sequence"/>
</dbReference>
<keyword evidence="4" id="KW-1185">Reference proteome</keyword>
<sequence length="104" mass="11060">MCGSSTQAPVTSPATSSLPSARVPVKSGGGNNLTFYNAHFDVKLDPQGITSGCGCANRIGGSASTEAAQRLQERLEDLEDRVEQLQSNYQGCNYVGRPAQQQRQ</sequence>
<protein>
    <submittedName>
        <fullName evidence="3">Uncharacterized protein</fullName>
    </submittedName>
</protein>
<evidence type="ECO:0000313" key="4">
    <source>
        <dbReference type="Proteomes" id="UP001583177"/>
    </source>
</evidence>
<accession>A0ABR3X9V2</accession>
<evidence type="ECO:0000256" key="1">
    <source>
        <dbReference type="SAM" id="Coils"/>
    </source>
</evidence>
<organism evidence="3 4">
    <name type="scientific">Diaporthe australafricana</name>
    <dbReference type="NCBI Taxonomy" id="127596"/>
    <lineage>
        <taxon>Eukaryota</taxon>
        <taxon>Fungi</taxon>
        <taxon>Dikarya</taxon>
        <taxon>Ascomycota</taxon>
        <taxon>Pezizomycotina</taxon>
        <taxon>Sordariomycetes</taxon>
        <taxon>Sordariomycetidae</taxon>
        <taxon>Diaporthales</taxon>
        <taxon>Diaporthaceae</taxon>
        <taxon>Diaporthe</taxon>
    </lineage>
</organism>
<feature type="coiled-coil region" evidence="1">
    <location>
        <begin position="61"/>
        <end position="95"/>
    </location>
</feature>
<gene>
    <name evidence="3" type="ORF">Daus18300_004359</name>
</gene>